<keyword evidence="3" id="KW-0560">Oxidoreductase</keyword>
<dbReference type="EMBL" id="JBBPCC010000037">
    <property type="protein sequence ID" value="MEK8132883.1"/>
    <property type="molecule type" value="Genomic_DNA"/>
</dbReference>
<dbReference type="Pfam" id="PF00296">
    <property type="entry name" value="Bac_luciferase"/>
    <property type="match status" value="1"/>
</dbReference>
<dbReference type="InterPro" id="IPR011251">
    <property type="entry name" value="Luciferase-like_dom"/>
</dbReference>
<dbReference type="NCBIfam" id="TIGR03558">
    <property type="entry name" value="oxido_grp_1"/>
    <property type="match status" value="1"/>
</dbReference>
<protein>
    <submittedName>
        <fullName evidence="3">LLM class flavin-dependent oxidoreductase</fullName>
        <ecNumber evidence="3">1.-.-.-</ecNumber>
    </submittedName>
</protein>
<evidence type="ECO:0000313" key="3">
    <source>
        <dbReference type="EMBL" id="MEK8132883.1"/>
    </source>
</evidence>
<evidence type="ECO:0000313" key="4">
    <source>
        <dbReference type="Proteomes" id="UP001469365"/>
    </source>
</evidence>
<dbReference type="EC" id="1.-.-.-" evidence="3"/>
<dbReference type="Proteomes" id="UP001469365">
    <property type="component" value="Unassembled WGS sequence"/>
</dbReference>
<reference evidence="3 4" key="1">
    <citation type="submission" date="2024-04" db="EMBL/GenBank/DDBJ databases">
        <title>draft genome sequnece of Paenibacillus filicis.</title>
        <authorList>
            <person name="Kim D.-U."/>
        </authorList>
    </citation>
    <scope>NUCLEOTIDE SEQUENCE [LARGE SCALE GENOMIC DNA]</scope>
    <source>
        <strain evidence="3 4">KACC14197</strain>
    </source>
</reference>
<accession>A0ABU9DYN5</accession>
<organism evidence="3 4">
    <name type="scientific">Paenibacillus filicis</name>
    <dbReference type="NCBI Taxonomy" id="669464"/>
    <lineage>
        <taxon>Bacteria</taxon>
        <taxon>Bacillati</taxon>
        <taxon>Bacillota</taxon>
        <taxon>Bacilli</taxon>
        <taxon>Bacillales</taxon>
        <taxon>Paenibacillaceae</taxon>
        <taxon>Paenibacillus</taxon>
    </lineage>
</organism>
<dbReference type="PANTHER" id="PTHR30137:SF19">
    <property type="entry name" value="LUCIFERASE-LIKE MONOOXYGENASE"/>
    <property type="match status" value="1"/>
</dbReference>
<dbReference type="RefSeq" id="WP_341420008.1">
    <property type="nucleotide sequence ID" value="NZ_JBBPCC010000037.1"/>
</dbReference>
<dbReference type="Gene3D" id="3.20.20.30">
    <property type="entry name" value="Luciferase-like domain"/>
    <property type="match status" value="1"/>
</dbReference>
<comment type="caution">
    <text evidence="3">The sequence shown here is derived from an EMBL/GenBank/DDBJ whole genome shotgun (WGS) entry which is preliminary data.</text>
</comment>
<name>A0ABU9DYN5_9BACL</name>
<feature type="domain" description="Luciferase-like" evidence="2">
    <location>
        <begin position="12"/>
        <end position="307"/>
    </location>
</feature>
<evidence type="ECO:0000259" key="2">
    <source>
        <dbReference type="Pfam" id="PF00296"/>
    </source>
</evidence>
<dbReference type="InterPro" id="IPR036661">
    <property type="entry name" value="Luciferase-like_sf"/>
</dbReference>
<comment type="similarity">
    <text evidence="1">To bacterial alkanal monooxygenase alpha and beta chains.</text>
</comment>
<dbReference type="InterPro" id="IPR019949">
    <property type="entry name" value="CmoO-like"/>
</dbReference>
<dbReference type="InterPro" id="IPR050766">
    <property type="entry name" value="Bact_Lucif_Oxidored"/>
</dbReference>
<gene>
    <name evidence="3" type="ORF">WMW72_33880</name>
</gene>
<evidence type="ECO:0000256" key="1">
    <source>
        <dbReference type="ARBA" id="ARBA00007789"/>
    </source>
</evidence>
<keyword evidence="4" id="KW-1185">Reference proteome</keyword>
<dbReference type="SUPFAM" id="SSF51679">
    <property type="entry name" value="Bacterial luciferase-like"/>
    <property type="match status" value="1"/>
</dbReference>
<proteinExistence type="predicted"/>
<sequence>MRTLNNHKLKLGILDQSALMPGDTPTDAFRRTIELAKLGERWGYSRFWVSEHHDTPRLAGSSPEVLLGALGAHTSRIRIGSAGVLLPHYSPFKIAENFRVLEALYPGRIDLGIGRAPGGMPIASQALRYGRTKPSDEQLPDVLRDLGGFLADSLEPGHRFEGVRAAPFVETKPDIWLLGSSSFSAERASELGAAFSFAHFINGDGGHEAVKGYFDSYRPGPLGSEPRANVCVIAICADTDEEAERLALPVELALLLLEQGQFQRPFPTYEEALAYPYTEWDRMRIQVNRSRMLVGGPVSIREQMLNFAGDYGVEELIVVTFGADPAARLRSYELLAQTFELA</sequence>
<dbReference type="PANTHER" id="PTHR30137">
    <property type="entry name" value="LUCIFERASE-LIKE MONOOXYGENASE"/>
    <property type="match status" value="1"/>
</dbReference>
<dbReference type="GO" id="GO:0016491">
    <property type="term" value="F:oxidoreductase activity"/>
    <property type="evidence" value="ECO:0007669"/>
    <property type="project" value="UniProtKB-KW"/>
</dbReference>